<evidence type="ECO:0008006" key="5">
    <source>
        <dbReference type="Google" id="ProtNLM"/>
    </source>
</evidence>
<evidence type="ECO:0000256" key="1">
    <source>
        <dbReference type="SAM" id="Coils"/>
    </source>
</evidence>
<keyword evidence="2" id="KW-0732">Signal</keyword>
<feature type="chain" id="PRO_5045803467" description="Lipoprotein" evidence="2">
    <location>
        <begin position="21"/>
        <end position="161"/>
    </location>
</feature>
<feature type="signal peptide" evidence="2">
    <location>
        <begin position="1"/>
        <end position="20"/>
    </location>
</feature>
<name>A0ABU1U1K5_9BACL</name>
<dbReference type="EMBL" id="JAVDWA010000003">
    <property type="protein sequence ID" value="MDR7073303.1"/>
    <property type="molecule type" value="Genomic_DNA"/>
</dbReference>
<sequence length="161" mass="18193">MKKYLLASILFLVFILSGCGDDPVQEDLLNYVNKATPKLAKEEGKAVGAYSSVTGTNYTDDLTMYNVLLDEVIPEYNQFIDDLESVDVKTNELRKIHENYIEAANIQADAFLTLVTALENQDSALVNEANGKLNKARKMMRNYKQDIKNLAKEHDVELKKK</sequence>
<evidence type="ECO:0000313" key="4">
    <source>
        <dbReference type="Proteomes" id="UP001258181"/>
    </source>
</evidence>
<evidence type="ECO:0000256" key="2">
    <source>
        <dbReference type="SAM" id="SignalP"/>
    </source>
</evidence>
<protein>
    <recommendedName>
        <fullName evidence="5">Lipoprotein</fullName>
    </recommendedName>
</protein>
<dbReference type="PROSITE" id="PS51257">
    <property type="entry name" value="PROKAR_LIPOPROTEIN"/>
    <property type="match status" value="1"/>
</dbReference>
<evidence type="ECO:0000313" key="3">
    <source>
        <dbReference type="EMBL" id="MDR7073303.1"/>
    </source>
</evidence>
<reference evidence="3 4" key="1">
    <citation type="submission" date="2023-07" db="EMBL/GenBank/DDBJ databases">
        <title>Sorghum-associated microbial communities from plants grown in Nebraska, USA.</title>
        <authorList>
            <person name="Schachtman D."/>
        </authorList>
    </citation>
    <scope>NUCLEOTIDE SEQUENCE [LARGE SCALE GENOMIC DNA]</scope>
    <source>
        <strain evidence="3 4">BE211</strain>
    </source>
</reference>
<dbReference type="RefSeq" id="WP_310258804.1">
    <property type="nucleotide sequence ID" value="NZ_JAVDWA010000003.1"/>
</dbReference>
<keyword evidence="1" id="KW-0175">Coiled coil</keyword>
<comment type="caution">
    <text evidence="3">The sequence shown here is derived from an EMBL/GenBank/DDBJ whole genome shotgun (WGS) entry which is preliminary data.</text>
</comment>
<organism evidence="3 4">
    <name type="scientific">Fictibacillus barbaricus</name>
    <dbReference type="NCBI Taxonomy" id="182136"/>
    <lineage>
        <taxon>Bacteria</taxon>
        <taxon>Bacillati</taxon>
        <taxon>Bacillota</taxon>
        <taxon>Bacilli</taxon>
        <taxon>Bacillales</taxon>
        <taxon>Fictibacillaceae</taxon>
        <taxon>Fictibacillus</taxon>
    </lineage>
</organism>
<dbReference type="Proteomes" id="UP001258181">
    <property type="component" value="Unassembled WGS sequence"/>
</dbReference>
<accession>A0ABU1U1K5</accession>
<keyword evidence="4" id="KW-1185">Reference proteome</keyword>
<feature type="coiled-coil region" evidence="1">
    <location>
        <begin position="126"/>
        <end position="160"/>
    </location>
</feature>
<proteinExistence type="predicted"/>
<gene>
    <name evidence="3" type="ORF">J2X07_002289</name>
</gene>